<dbReference type="Gene3D" id="3.90.45.10">
    <property type="entry name" value="Peptide deformylase"/>
    <property type="match status" value="1"/>
</dbReference>
<feature type="active site" evidence="6">
    <location>
        <position position="145"/>
    </location>
</feature>
<dbReference type="GO" id="GO:0006412">
    <property type="term" value="P:translation"/>
    <property type="evidence" value="ECO:0007669"/>
    <property type="project" value="UniProtKB-UniRule"/>
</dbReference>
<dbReference type="PIRSF" id="PIRSF004749">
    <property type="entry name" value="Pep_def"/>
    <property type="match status" value="1"/>
</dbReference>
<dbReference type="GO" id="GO:0046872">
    <property type="term" value="F:metal ion binding"/>
    <property type="evidence" value="ECO:0007669"/>
    <property type="project" value="UniProtKB-KW"/>
</dbReference>
<dbReference type="STRING" id="318161.Sden_2912"/>
<name>Q12K36_SHEDO</name>
<dbReference type="EMBL" id="CP000302">
    <property type="protein sequence ID" value="ABE56190.1"/>
    <property type="molecule type" value="Genomic_DNA"/>
</dbReference>
<dbReference type="EC" id="3.5.1.88" evidence="6"/>
<dbReference type="KEGG" id="sdn:Sden_2912"/>
<keyword evidence="5 6" id="KW-0408">Iron</keyword>
<dbReference type="NCBIfam" id="NF001159">
    <property type="entry name" value="PRK00150.1-3"/>
    <property type="match status" value="1"/>
</dbReference>
<keyword evidence="8" id="KW-1185">Reference proteome</keyword>
<dbReference type="InterPro" id="IPR036821">
    <property type="entry name" value="Peptide_deformylase_sf"/>
</dbReference>
<comment type="function">
    <text evidence="6">Removes the formyl group from the N-terminal Met of newly synthesized proteins. Requires at least a dipeptide for an efficient rate of reaction. N-terminal L-methionine is a prerequisite for activity but the enzyme has broad specificity at other positions.</text>
</comment>
<dbReference type="RefSeq" id="WP_011497339.1">
    <property type="nucleotide sequence ID" value="NC_007954.1"/>
</dbReference>
<dbReference type="PRINTS" id="PR01576">
    <property type="entry name" value="PDEFORMYLASE"/>
</dbReference>
<feature type="binding site" evidence="6">
    <location>
        <position position="144"/>
    </location>
    <ligand>
        <name>Fe cation</name>
        <dbReference type="ChEBI" id="CHEBI:24875"/>
    </ligand>
</feature>
<keyword evidence="3 6" id="KW-0378">Hydrolase</keyword>
<comment type="cofactor">
    <cofactor evidence="6">
        <name>Fe(2+)</name>
        <dbReference type="ChEBI" id="CHEBI:29033"/>
    </cofactor>
    <text evidence="6">Binds 1 Fe(2+) ion.</text>
</comment>
<dbReference type="eggNOG" id="COG0242">
    <property type="taxonomic scope" value="Bacteria"/>
</dbReference>
<dbReference type="SUPFAM" id="SSF56420">
    <property type="entry name" value="Peptide deformylase"/>
    <property type="match status" value="1"/>
</dbReference>
<dbReference type="OrthoDB" id="9804313at2"/>
<evidence type="ECO:0000313" key="7">
    <source>
        <dbReference type="EMBL" id="ABE56190.1"/>
    </source>
</evidence>
<dbReference type="HAMAP" id="MF_00163">
    <property type="entry name" value="Pep_deformylase"/>
    <property type="match status" value="1"/>
</dbReference>
<gene>
    <name evidence="6" type="primary">def</name>
    <name evidence="7" type="ordered locus">Sden_2912</name>
</gene>
<proteinExistence type="inferred from homology"/>
<comment type="similarity">
    <text evidence="1 6">Belongs to the polypeptide deformylase family.</text>
</comment>
<dbReference type="Proteomes" id="UP000001982">
    <property type="component" value="Chromosome"/>
</dbReference>
<dbReference type="PANTHER" id="PTHR10458">
    <property type="entry name" value="PEPTIDE DEFORMYLASE"/>
    <property type="match status" value="1"/>
</dbReference>
<evidence type="ECO:0000313" key="8">
    <source>
        <dbReference type="Proteomes" id="UP000001982"/>
    </source>
</evidence>
<dbReference type="GO" id="GO:0042586">
    <property type="term" value="F:peptide deformylase activity"/>
    <property type="evidence" value="ECO:0007669"/>
    <property type="project" value="UniProtKB-UniRule"/>
</dbReference>
<evidence type="ECO:0000256" key="1">
    <source>
        <dbReference type="ARBA" id="ARBA00010759"/>
    </source>
</evidence>
<protein>
    <recommendedName>
        <fullName evidence="6">Peptide deformylase</fullName>
        <shortName evidence="6">PDF</shortName>
        <ecNumber evidence="6">3.5.1.88</ecNumber>
    </recommendedName>
    <alternativeName>
        <fullName evidence="6">Polypeptide deformylase</fullName>
    </alternativeName>
</protein>
<evidence type="ECO:0000256" key="2">
    <source>
        <dbReference type="ARBA" id="ARBA00022723"/>
    </source>
</evidence>
<evidence type="ECO:0000256" key="6">
    <source>
        <dbReference type="HAMAP-Rule" id="MF_00163"/>
    </source>
</evidence>
<organism evidence="7 8">
    <name type="scientific">Shewanella denitrificans (strain OS217 / ATCC BAA-1090 / DSM 15013)</name>
    <dbReference type="NCBI Taxonomy" id="318161"/>
    <lineage>
        <taxon>Bacteria</taxon>
        <taxon>Pseudomonadati</taxon>
        <taxon>Pseudomonadota</taxon>
        <taxon>Gammaproteobacteria</taxon>
        <taxon>Alteromonadales</taxon>
        <taxon>Shewanellaceae</taxon>
        <taxon>Shewanella</taxon>
    </lineage>
</organism>
<dbReference type="HOGENOM" id="CLU_061901_5_2_6"/>
<reference evidence="7 8" key="1">
    <citation type="submission" date="2006-03" db="EMBL/GenBank/DDBJ databases">
        <title>Complete sequence of Shewanella denitrificans OS217.</title>
        <authorList>
            <consortium name="US DOE Joint Genome Institute"/>
            <person name="Copeland A."/>
            <person name="Lucas S."/>
            <person name="Lapidus A."/>
            <person name="Barry K."/>
            <person name="Detter J.C."/>
            <person name="Glavina del Rio T."/>
            <person name="Hammon N."/>
            <person name="Israni S."/>
            <person name="Dalin E."/>
            <person name="Tice H."/>
            <person name="Pitluck S."/>
            <person name="Brettin T."/>
            <person name="Bruce D."/>
            <person name="Han C."/>
            <person name="Tapia R."/>
            <person name="Gilna P."/>
            <person name="Kiss H."/>
            <person name="Schmutz J."/>
            <person name="Larimer F."/>
            <person name="Land M."/>
            <person name="Hauser L."/>
            <person name="Kyrpides N."/>
            <person name="Lykidis A."/>
            <person name="Richardson P."/>
        </authorList>
    </citation>
    <scope>NUCLEOTIDE SEQUENCE [LARGE SCALE GENOMIC DNA]</scope>
    <source>
        <strain evidence="8">OS217 / ATCC BAA-1090 / DSM 15013</strain>
    </source>
</reference>
<dbReference type="NCBIfam" id="TIGR00079">
    <property type="entry name" value="pept_deformyl"/>
    <property type="match status" value="1"/>
</dbReference>
<keyword evidence="4 6" id="KW-0648">Protein biosynthesis</keyword>
<comment type="catalytic activity">
    <reaction evidence="6">
        <text>N-terminal N-formyl-L-methionyl-[peptide] + H2O = N-terminal L-methionyl-[peptide] + formate</text>
        <dbReference type="Rhea" id="RHEA:24420"/>
        <dbReference type="Rhea" id="RHEA-COMP:10639"/>
        <dbReference type="Rhea" id="RHEA-COMP:10640"/>
        <dbReference type="ChEBI" id="CHEBI:15377"/>
        <dbReference type="ChEBI" id="CHEBI:15740"/>
        <dbReference type="ChEBI" id="CHEBI:49298"/>
        <dbReference type="ChEBI" id="CHEBI:64731"/>
        <dbReference type="EC" id="3.5.1.88"/>
    </reaction>
</comment>
<dbReference type="InterPro" id="IPR023635">
    <property type="entry name" value="Peptide_deformylase"/>
</dbReference>
<dbReference type="CDD" id="cd00487">
    <property type="entry name" value="Pep_deformylase"/>
    <property type="match status" value="1"/>
</dbReference>
<dbReference type="PANTHER" id="PTHR10458:SF21">
    <property type="entry name" value="PEPTIDE DEFORMYLASE"/>
    <property type="match status" value="1"/>
</dbReference>
<feature type="binding site" evidence="6">
    <location>
        <position position="148"/>
    </location>
    <ligand>
        <name>Fe cation</name>
        <dbReference type="ChEBI" id="CHEBI:24875"/>
    </ligand>
</feature>
<evidence type="ECO:0000256" key="3">
    <source>
        <dbReference type="ARBA" id="ARBA00022801"/>
    </source>
</evidence>
<dbReference type="AlphaFoldDB" id="Q12K36"/>
<accession>Q12K36</accession>
<sequence length="168" mass="18576">MSSSQILPIAITGEPILNRIAVKVSQFDASLIQLADDMLATMMAANGVGIAAGQVHSPLAMFVMASRPNERYPNAPVTEPRVIINPQILSYSTQTQAGIEGCLSIPDSRMSIVRSQQIDTRFQNLKGEFIEQSFSDFEARIFQHEFDHIKGITLIERLAQQQKQAYPA</sequence>
<evidence type="ECO:0000256" key="4">
    <source>
        <dbReference type="ARBA" id="ARBA00022917"/>
    </source>
</evidence>
<feature type="binding site" evidence="6">
    <location>
        <position position="102"/>
    </location>
    <ligand>
        <name>Fe cation</name>
        <dbReference type="ChEBI" id="CHEBI:24875"/>
    </ligand>
</feature>
<dbReference type="Pfam" id="PF01327">
    <property type="entry name" value="Pep_deformylase"/>
    <property type="match status" value="1"/>
</dbReference>
<evidence type="ECO:0000256" key="5">
    <source>
        <dbReference type="ARBA" id="ARBA00023004"/>
    </source>
</evidence>
<keyword evidence="2 6" id="KW-0479">Metal-binding</keyword>